<keyword evidence="8" id="KW-0969">Cilium</keyword>
<dbReference type="OrthoDB" id="5784637at2759"/>
<keyword evidence="6" id="KW-0552">Olfaction</keyword>
<proteinExistence type="inferred from homology"/>
<evidence type="ECO:0000256" key="3">
    <source>
        <dbReference type="ARBA" id="ARBA00022500"/>
    </source>
</evidence>
<comment type="caution">
    <text evidence="20">The sequence shown here is derived from an EMBL/GenBank/DDBJ whole genome shotgun (WGS) entry which is preliminary data.</text>
</comment>
<keyword evidence="10" id="KW-0675">Receptor</keyword>
<dbReference type="EMBL" id="CANHGI010000005">
    <property type="protein sequence ID" value="CAI5453420.1"/>
    <property type="molecule type" value="Genomic_DNA"/>
</dbReference>
<evidence type="ECO:0000256" key="9">
    <source>
        <dbReference type="ARBA" id="ARBA00023136"/>
    </source>
</evidence>
<keyword evidence="2" id="KW-1003">Cell membrane</keyword>
<dbReference type="InterPro" id="IPR019428">
    <property type="entry name" value="7TM_GPCR_serpentine_rcpt_Str"/>
</dbReference>
<evidence type="ECO:0000256" key="19">
    <source>
        <dbReference type="SAM" id="Phobius"/>
    </source>
</evidence>
<organism evidence="20 21">
    <name type="scientific">Caenorhabditis angaria</name>
    <dbReference type="NCBI Taxonomy" id="860376"/>
    <lineage>
        <taxon>Eukaryota</taxon>
        <taxon>Metazoa</taxon>
        <taxon>Ecdysozoa</taxon>
        <taxon>Nematoda</taxon>
        <taxon>Chromadorea</taxon>
        <taxon>Rhabditida</taxon>
        <taxon>Rhabditina</taxon>
        <taxon>Rhabditomorpha</taxon>
        <taxon>Rhabditoidea</taxon>
        <taxon>Rhabditidae</taxon>
        <taxon>Peloderinae</taxon>
        <taxon>Caenorhabditis</taxon>
    </lineage>
</organism>
<evidence type="ECO:0000313" key="21">
    <source>
        <dbReference type="Proteomes" id="UP001152747"/>
    </source>
</evidence>
<feature type="transmembrane region" description="Helical" evidence="19">
    <location>
        <begin position="208"/>
        <end position="230"/>
    </location>
</feature>
<keyword evidence="4" id="KW-0716">Sensory transduction</keyword>
<accession>A0A9P1IYJ8</accession>
<evidence type="ECO:0000256" key="11">
    <source>
        <dbReference type="ARBA" id="ARBA00023180"/>
    </source>
</evidence>
<comment type="subcellular location">
    <subcellularLocation>
        <location evidence="1">Cell projection</location>
        <location evidence="1">Cilium membrane</location>
        <topology evidence="1">Multi-pass membrane protein</topology>
    </subcellularLocation>
</comment>
<keyword evidence="21" id="KW-1185">Reference proteome</keyword>
<dbReference type="GO" id="GO:0042048">
    <property type="term" value="P:olfactory behavior"/>
    <property type="evidence" value="ECO:0007669"/>
    <property type="project" value="TreeGrafter"/>
</dbReference>
<evidence type="ECO:0000256" key="6">
    <source>
        <dbReference type="ARBA" id="ARBA00022725"/>
    </source>
</evidence>
<feature type="transmembrane region" description="Helical" evidence="19">
    <location>
        <begin position="250"/>
        <end position="275"/>
    </location>
</feature>
<keyword evidence="12" id="KW-0966">Cell projection</keyword>
<dbReference type="SUPFAM" id="SSF81321">
    <property type="entry name" value="Family A G protein-coupled receptor-like"/>
    <property type="match status" value="1"/>
</dbReference>
<dbReference type="PANTHER" id="PTHR22943:SF248">
    <property type="entry name" value="SEVEN TM RECEPTOR"/>
    <property type="match status" value="1"/>
</dbReference>
<feature type="transmembrane region" description="Helical" evidence="19">
    <location>
        <begin position="92"/>
        <end position="113"/>
    </location>
</feature>
<keyword evidence="5 19" id="KW-0812">Transmembrane</keyword>
<evidence type="ECO:0000256" key="17">
    <source>
        <dbReference type="ARBA" id="ARBA00078653"/>
    </source>
</evidence>
<dbReference type="PANTHER" id="PTHR22943">
    <property type="entry name" value="7-TRANSMEMBRANE DOMAIN RECEPTOR C.ELEGANS"/>
    <property type="match status" value="1"/>
</dbReference>
<evidence type="ECO:0000256" key="12">
    <source>
        <dbReference type="ARBA" id="ARBA00023273"/>
    </source>
</evidence>
<evidence type="ECO:0000256" key="8">
    <source>
        <dbReference type="ARBA" id="ARBA00023069"/>
    </source>
</evidence>
<keyword evidence="9 19" id="KW-0472">Membrane</keyword>
<sequence>MSWKIIVSRLQEIAAIVSVSANLILILLVLTKSPKKIGSYKYLMIYISIFEILYSINDVLIESICFSYGSKSIFLIVVNIETAYFNENICRILLASWGAFFGSFMGLFVLQFVYRYCVASGSPFINSFQSWKIILWMSGPVFCGVLWGLLTYFLMLPDKQIDEAIRDALEISLNWSVEHITYAGPYLYRNMEHHSPKHVHIPNAVGSLIMVFITMSSIIMIIVCAIKCYLKINGFSNLKSNKTNNLQFQLFYALVTQTLIPLILMHLPVLILFIFTFFNVGLGNASSIVSMTVALFPALDPFPVMFIIKNYRNVIFASFTRKF</sequence>
<feature type="transmembrane region" description="Helical" evidence="19">
    <location>
        <begin position="12"/>
        <end position="30"/>
    </location>
</feature>
<dbReference type="Pfam" id="PF10326">
    <property type="entry name" value="7TM_GPCR_Str"/>
    <property type="match status" value="1"/>
</dbReference>
<keyword evidence="7 19" id="KW-1133">Transmembrane helix</keyword>
<dbReference type="GO" id="GO:0038022">
    <property type="term" value="F:G protein-coupled olfactory receptor activity"/>
    <property type="evidence" value="ECO:0007669"/>
    <property type="project" value="TreeGrafter"/>
</dbReference>
<evidence type="ECO:0000256" key="18">
    <source>
        <dbReference type="ARBA" id="ARBA00082489"/>
    </source>
</evidence>
<evidence type="ECO:0000256" key="16">
    <source>
        <dbReference type="ARBA" id="ARBA00067967"/>
    </source>
</evidence>
<evidence type="ECO:0000256" key="5">
    <source>
        <dbReference type="ARBA" id="ARBA00022692"/>
    </source>
</evidence>
<evidence type="ECO:0000256" key="7">
    <source>
        <dbReference type="ARBA" id="ARBA00022989"/>
    </source>
</evidence>
<evidence type="ECO:0000256" key="14">
    <source>
        <dbReference type="ARBA" id="ARBA00061678"/>
    </source>
</evidence>
<dbReference type="Proteomes" id="UP001152747">
    <property type="component" value="Unassembled WGS sequence"/>
</dbReference>
<gene>
    <name evidence="20" type="ORF">CAMP_LOCUS16057</name>
</gene>
<evidence type="ECO:0000256" key="2">
    <source>
        <dbReference type="ARBA" id="ARBA00022475"/>
    </source>
</evidence>
<evidence type="ECO:0000256" key="1">
    <source>
        <dbReference type="ARBA" id="ARBA00004272"/>
    </source>
</evidence>
<comment type="similarity">
    <text evidence="14">Belongs to the nematode receptor-like protein str family.</text>
</comment>
<dbReference type="GO" id="GO:0006935">
    <property type="term" value="P:chemotaxis"/>
    <property type="evidence" value="ECO:0007669"/>
    <property type="project" value="UniProtKB-KW"/>
</dbReference>
<keyword evidence="11" id="KW-0325">Glycoprotein</keyword>
<feature type="transmembrane region" description="Helical" evidence="19">
    <location>
        <begin position="133"/>
        <end position="156"/>
    </location>
</feature>
<evidence type="ECO:0000313" key="20">
    <source>
        <dbReference type="EMBL" id="CAI5453420.1"/>
    </source>
</evidence>
<protein>
    <recommendedName>
        <fullName evidence="16">Serpentine receptor class r-10</fullName>
    </recommendedName>
    <alternativeName>
        <fullName evidence="17">Odorant response abnormal protein 10</fullName>
    </alternativeName>
    <alternativeName>
        <fullName evidence="18">Olfactory receptor 10</fullName>
    </alternativeName>
</protein>
<dbReference type="GO" id="GO:0060170">
    <property type="term" value="C:ciliary membrane"/>
    <property type="evidence" value="ECO:0007669"/>
    <property type="project" value="UniProtKB-SubCell"/>
</dbReference>
<feature type="transmembrane region" description="Helical" evidence="19">
    <location>
        <begin position="287"/>
        <end position="308"/>
    </location>
</feature>
<reference evidence="20" key="1">
    <citation type="submission" date="2022-11" db="EMBL/GenBank/DDBJ databases">
        <authorList>
            <person name="Kikuchi T."/>
        </authorList>
    </citation>
    <scope>NUCLEOTIDE SEQUENCE</scope>
    <source>
        <strain evidence="20">PS1010</strain>
    </source>
</reference>
<evidence type="ECO:0000256" key="13">
    <source>
        <dbReference type="ARBA" id="ARBA00054965"/>
    </source>
</evidence>
<evidence type="ECO:0000256" key="4">
    <source>
        <dbReference type="ARBA" id="ARBA00022606"/>
    </source>
</evidence>
<evidence type="ECO:0000256" key="15">
    <source>
        <dbReference type="ARBA" id="ARBA00064300"/>
    </source>
</evidence>
<dbReference type="FunFam" id="1.20.1070.10:FF:000128">
    <property type="entry name" value="Seven TM Receptor"/>
    <property type="match status" value="1"/>
</dbReference>
<name>A0A9P1IYJ8_9PELO</name>
<comment type="function">
    <text evidence="13">An odorant receptor which affects chemotaxis to the volatile odorant diacetyl. Specifies AWA neuronal cell fate via the odr-7 pathway.</text>
</comment>
<feature type="transmembrane region" description="Helical" evidence="19">
    <location>
        <begin position="42"/>
        <end position="60"/>
    </location>
</feature>
<dbReference type="AlphaFoldDB" id="A0A9P1IYJ8"/>
<comment type="subunit">
    <text evidence="15">Interacts with odr-4.</text>
</comment>
<keyword evidence="3" id="KW-0145">Chemotaxis</keyword>
<evidence type="ECO:0000256" key="10">
    <source>
        <dbReference type="ARBA" id="ARBA00023170"/>
    </source>
</evidence>